<dbReference type="AlphaFoldDB" id="A0A434AV83"/>
<evidence type="ECO:0000313" key="1">
    <source>
        <dbReference type="EMBL" id="RUT78269.1"/>
    </source>
</evidence>
<evidence type="ECO:0000313" key="2">
    <source>
        <dbReference type="Proteomes" id="UP000282985"/>
    </source>
</evidence>
<gene>
    <name evidence="1" type="ORF">DLK05_09345</name>
</gene>
<name>A0A434AV83_9BACT</name>
<sequence length="228" mass="26074">MDFKSNFESWKETIAKFCNSDVKLPNQSIDECTANAETLAKEATKDKELLGQAGLDITLIDQLVPLSGALRYCQAQWMSEYKEQKAAQQEWLEKSPLAYDLRNELLHHLTYAYRNNDNLSKKVKRIREGNGHKDMIQDLIDLAILGENNPEPLNAINLNPEIITTAKATSSEMSVLLAMVNGSKDDNSNTKALRDKAYTLLINNMSTIRECGRYVFWHNEDRREKYLN</sequence>
<protein>
    <submittedName>
        <fullName evidence="1">Uncharacterized protein</fullName>
    </submittedName>
</protein>
<dbReference type="Proteomes" id="UP000282985">
    <property type="component" value="Unassembled WGS sequence"/>
</dbReference>
<organism evidence="1 2">
    <name type="scientific">Ancylomarina longa</name>
    <dbReference type="NCBI Taxonomy" id="2487017"/>
    <lineage>
        <taxon>Bacteria</taxon>
        <taxon>Pseudomonadati</taxon>
        <taxon>Bacteroidota</taxon>
        <taxon>Bacteroidia</taxon>
        <taxon>Marinilabiliales</taxon>
        <taxon>Marinifilaceae</taxon>
        <taxon>Ancylomarina</taxon>
    </lineage>
</organism>
<dbReference type="OrthoDB" id="1115578at2"/>
<accession>A0A434AV83</accession>
<proteinExistence type="predicted"/>
<reference evidence="1 2" key="1">
    <citation type="submission" date="2018-11" db="EMBL/GenBank/DDBJ databases">
        <title>Parancylomarina longa gen. nov., sp. nov., isolated from sediments of southern Okinawa.</title>
        <authorList>
            <person name="Fu T."/>
        </authorList>
    </citation>
    <scope>NUCLEOTIDE SEQUENCE [LARGE SCALE GENOMIC DNA]</scope>
    <source>
        <strain evidence="1 2">T3-2 S1-C</strain>
    </source>
</reference>
<keyword evidence="2" id="KW-1185">Reference proteome</keyword>
<comment type="caution">
    <text evidence="1">The sequence shown here is derived from an EMBL/GenBank/DDBJ whole genome shotgun (WGS) entry which is preliminary data.</text>
</comment>
<dbReference type="RefSeq" id="WP_127343713.1">
    <property type="nucleotide sequence ID" value="NZ_RJJX01000010.1"/>
</dbReference>
<dbReference type="EMBL" id="RJJX01000010">
    <property type="protein sequence ID" value="RUT78269.1"/>
    <property type="molecule type" value="Genomic_DNA"/>
</dbReference>